<dbReference type="PANTHER" id="PTHR11614">
    <property type="entry name" value="PHOSPHOLIPASE-RELATED"/>
    <property type="match status" value="1"/>
</dbReference>
<dbReference type="OrthoDB" id="9806902at2"/>
<dbReference type="InterPro" id="IPR022742">
    <property type="entry name" value="Hydrolase_4"/>
</dbReference>
<gene>
    <name evidence="2" type="ORF">SG0102_25410</name>
</gene>
<evidence type="ECO:0000259" key="1">
    <source>
        <dbReference type="Pfam" id="PF12146"/>
    </source>
</evidence>
<dbReference type="InterPro" id="IPR051044">
    <property type="entry name" value="MAG_DAG_Lipase"/>
</dbReference>
<dbReference type="InParanoid" id="A0A3G9J8U9"/>
<protein>
    <submittedName>
        <fullName evidence="2">Lysophospholipase</fullName>
    </submittedName>
</protein>
<dbReference type="InterPro" id="IPR029058">
    <property type="entry name" value="AB_hydrolase_fold"/>
</dbReference>
<dbReference type="RefSeq" id="WP_157983060.1">
    <property type="nucleotide sequence ID" value="NZ_AP019309.1"/>
</dbReference>
<sequence>MISEETYTSSLHTHVHFRIYEPKIVLRIKAVLFVHHDLGEDLERYDHFAKWMQNKGYVVVVSDFAGHGRSLIDFEQGYFGEGDAMEGLLKDMHHLQQVIMPRYPEALHFYIGMGFGASLIRLYATRFGDFFQGMILLSPAHNISFSHTGTLRFQLEKMVRGSRYRAEKRMEIIRRRFAKKVGKNQFDYLTSNQKEIELYEKDTMNNFPYTAKGFLDVLHINKMANLPTTIEATPDYLSIYLLSGKDDPVTRFGKDAQKIYEDYRNRGIKDLTIKVYEKSRHALMKEENKIDVYNDIYHWLEERCFY</sequence>
<dbReference type="EMBL" id="AP019309">
    <property type="protein sequence ID" value="BBH27607.1"/>
    <property type="molecule type" value="Genomic_DNA"/>
</dbReference>
<evidence type="ECO:0000313" key="3">
    <source>
        <dbReference type="Proteomes" id="UP000268059"/>
    </source>
</evidence>
<reference evidence="2 3" key="1">
    <citation type="submission" date="2018-11" db="EMBL/GenBank/DDBJ databases">
        <title>Novel Erysipelotrichaceae bacterium isolated from small intestine of a swine.</title>
        <authorList>
            <person name="Kim J.S."/>
            <person name="Choe H."/>
            <person name="Lee Y.R."/>
            <person name="Kim K.M."/>
            <person name="Park D.S."/>
        </authorList>
    </citation>
    <scope>NUCLEOTIDE SEQUENCE [LARGE SCALE GENOMIC DNA]</scope>
    <source>
        <strain evidence="2 3">SG0102</strain>
    </source>
</reference>
<dbReference type="SUPFAM" id="SSF53474">
    <property type="entry name" value="alpha/beta-Hydrolases"/>
    <property type="match status" value="1"/>
</dbReference>
<proteinExistence type="predicted"/>
<organism evidence="2 3">
    <name type="scientific">Intestinibaculum porci</name>
    <dbReference type="NCBI Taxonomy" id="2487118"/>
    <lineage>
        <taxon>Bacteria</taxon>
        <taxon>Bacillati</taxon>
        <taxon>Bacillota</taxon>
        <taxon>Erysipelotrichia</taxon>
        <taxon>Erysipelotrichales</taxon>
        <taxon>Erysipelotrichaceae</taxon>
        <taxon>Intestinibaculum</taxon>
    </lineage>
</organism>
<dbReference type="Proteomes" id="UP000268059">
    <property type="component" value="Chromosome"/>
</dbReference>
<dbReference type="KEGG" id="ebm:SG0102_25410"/>
<dbReference type="Gene3D" id="3.40.50.1820">
    <property type="entry name" value="alpha/beta hydrolase"/>
    <property type="match status" value="1"/>
</dbReference>
<dbReference type="AlphaFoldDB" id="A0A3G9J8U9"/>
<dbReference type="Pfam" id="PF12146">
    <property type="entry name" value="Hydrolase_4"/>
    <property type="match status" value="1"/>
</dbReference>
<accession>A0A3G9J8U9</accession>
<keyword evidence="3" id="KW-1185">Reference proteome</keyword>
<feature type="domain" description="Serine aminopeptidase S33" evidence="1">
    <location>
        <begin position="28"/>
        <end position="287"/>
    </location>
</feature>
<name>A0A3G9J8U9_9FIRM</name>
<evidence type="ECO:0000313" key="2">
    <source>
        <dbReference type="EMBL" id="BBH27607.1"/>
    </source>
</evidence>